<evidence type="ECO:0000259" key="9">
    <source>
        <dbReference type="Pfam" id="PF03787"/>
    </source>
</evidence>
<dbReference type="NCBIfam" id="TIGR02582">
    <property type="entry name" value="cas7_TM1809"/>
    <property type="match status" value="1"/>
</dbReference>
<keyword evidence="7" id="KW-0051">Antiviral defense</keyword>
<dbReference type="Pfam" id="PF03787">
    <property type="entry name" value="RAMPs"/>
    <property type="match status" value="1"/>
</dbReference>
<gene>
    <name evidence="10" type="primary">csm3</name>
    <name evidence="10" type="ORF">DWV56_07240</name>
</gene>
<dbReference type="GO" id="GO:0051607">
    <property type="term" value="P:defense response to virus"/>
    <property type="evidence" value="ECO:0007669"/>
    <property type="project" value="UniProtKB-KW"/>
</dbReference>
<evidence type="ECO:0000256" key="4">
    <source>
        <dbReference type="ARBA" id="ARBA00022759"/>
    </source>
</evidence>
<keyword evidence="6" id="KW-0694">RNA-binding</keyword>
<sequence length="230" mass="26041">MNCLRVLLHTINVKEESKMLERIYRLDFEIELLTGLHIGGSTDTFDIGGADSTVIKNPLTHEPYIPGSSIKGKLRSLLTQKYGKVLLGKKESEMVLERDEIRCLFEPVSTSDELMVSRCIFRDAYLTDESKEELQKHLGLGTFTEIKAENSIDLLKGKAANPRFIERVPRGAKFNGEIILQIYEGDNTKQLKEVINEALKMLELNYLGGSGTRGYGRVDIHSQDFQKVEF</sequence>
<feature type="domain" description="CRISPR type III-associated protein" evidence="9">
    <location>
        <begin position="29"/>
        <end position="218"/>
    </location>
</feature>
<keyword evidence="3" id="KW-0540">Nuclease</keyword>
<evidence type="ECO:0000256" key="2">
    <source>
        <dbReference type="ARBA" id="ARBA00022150"/>
    </source>
</evidence>
<comment type="similarity">
    <text evidence="1">Belongs to the CRISPR-associated Csm3 family.</text>
</comment>
<protein>
    <recommendedName>
        <fullName evidence="2">CRISPR system Cms endoribonuclease Csm3</fullName>
    </recommendedName>
    <alternativeName>
        <fullName evidence="8">CRISPR type III A-associated RAMP protein Csm3</fullName>
    </alternativeName>
</protein>
<dbReference type="AlphaFoldDB" id="A0A413CTM7"/>
<reference evidence="10 11" key="1">
    <citation type="submission" date="2018-08" db="EMBL/GenBank/DDBJ databases">
        <title>A genome reference for cultivated species of the human gut microbiota.</title>
        <authorList>
            <person name="Zou Y."/>
            <person name="Xue W."/>
            <person name="Luo G."/>
        </authorList>
    </citation>
    <scope>NUCLEOTIDE SEQUENCE [LARGE SCALE GENOMIC DNA]</scope>
    <source>
        <strain evidence="10 11">AF10-31</strain>
    </source>
</reference>
<dbReference type="GO" id="GO:0004519">
    <property type="term" value="F:endonuclease activity"/>
    <property type="evidence" value="ECO:0007669"/>
    <property type="project" value="UniProtKB-KW"/>
</dbReference>
<evidence type="ECO:0000256" key="1">
    <source>
        <dbReference type="ARBA" id="ARBA00006342"/>
    </source>
</evidence>
<dbReference type="GO" id="GO:0016787">
    <property type="term" value="F:hydrolase activity"/>
    <property type="evidence" value="ECO:0007669"/>
    <property type="project" value="UniProtKB-KW"/>
</dbReference>
<evidence type="ECO:0000256" key="3">
    <source>
        <dbReference type="ARBA" id="ARBA00022722"/>
    </source>
</evidence>
<dbReference type="InterPro" id="IPR013412">
    <property type="entry name" value="CRISPR-assoc_RAMP_Csm3"/>
</dbReference>
<accession>A0A413CTM7</accession>
<evidence type="ECO:0000313" key="10">
    <source>
        <dbReference type="EMBL" id="RGW74892.1"/>
    </source>
</evidence>
<keyword evidence="4" id="KW-0255">Endonuclease</keyword>
<dbReference type="PANTHER" id="PTHR35579:SF3">
    <property type="entry name" value="CRISPR SYSTEM CMS ENDORIBONUCLEASE CSM3"/>
    <property type="match status" value="1"/>
</dbReference>
<dbReference type="InterPro" id="IPR052216">
    <property type="entry name" value="CRISPR_Csm3_endoribonuclease"/>
</dbReference>
<evidence type="ECO:0000256" key="6">
    <source>
        <dbReference type="ARBA" id="ARBA00022884"/>
    </source>
</evidence>
<comment type="caution">
    <text evidence="10">The sequence shown here is derived from an EMBL/GenBank/DDBJ whole genome shotgun (WGS) entry which is preliminary data.</text>
</comment>
<name>A0A413CTM7_9FIRM</name>
<dbReference type="PANTHER" id="PTHR35579">
    <property type="entry name" value="CRISPR SYSTEM CMS ENDORIBONUCLEASE CSM3"/>
    <property type="match status" value="1"/>
</dbReference>
<dbReference type="EMBL" id="QSAT01000020">
    <property type="protein sequence ID" value="RGW74892.1"/>
    <property type="molecule type" value="Genomic_DNA"/>
</dbReference>
<evidence type="ECO:0000313" key="11">
    <source>
        <dbReference type="Proteomes" id="UP000284651"/>
    </source>
</evidence>
<dbReference type="GO" id="GO:0003723">
    <property type="term" value="F:RNA binding"/>
    <property type="evidence" value="ECO:0007669"/>
    <property type="project" value="UniProtKB-KW"/>
</dbReference>
<dbReference type="InterPro" id="IPR005537">
    <property type="entry name" value="RAMP_III_fam"/>
</dbReference>
<proteinExistence type="inferred from homology"/>
<evidence type="ECO:0000256" key="5">
    <source>
        <dbReference type="ARBA" id="ARBA00022801"/>
    </source>
</evidence>
<organism evidence="10 11">
    <name type="scientific">Holdemanella biformis</name>
    <dbReference type="NCBI Taxonomy" id="1735"/>
    <lineage>
        <taxon>Bacteria</taxon>
        <taxon>Bacillati</taxon>
        <taxon>Bacillota</taxon>
        <taxon>Erysipelotrichia</taxon>
        <taxon>Erysipelotrichales</taxon>
        <taxon>Erysipelotrichaceae</taxon>
        <taxon>Holdemanella</taxon>
    </lineage>
</organism>
<evidence type="ECO:0000256" key="8">
    <source>
        <dbReference type="ARBA" id="ARBA00033183"/>
    </source>
</evidence>
<evidence type="ECO:0000256" key="7">
    <source>
        <dbReference type="ARBA" id="ARBA00023118"/>
    </source>
</evidence>
<keyword evidence="5" id="KW-0378">Hydrolase</keyword>
<dbReference type="Proteomes" id="UP000284651">
    <property type="component" value="Unassembled WGS sequence"/>
</dbReference>